<proteinExistence type="predicted"/>
<evidence type="ECO:0000313" key="2">
    <source>
        <dbReference type="EMBL" id="GAA1501080.1"/>
    </source>
</evidence>
<feature type="region of interest" description="Disordered" evidence="1">
    <location>
        <begin position="33"/>
        <end position="56"/>
    </location>
</feature>
<dbReference type="EMBL" id="BAAAQD010000001">
    <property type="protein sequence ID" value="GAA1501080.1"/>
    <property type="molecule type" value="Genomic_DNA"/>
</dbReference>
<dbReference type="Proteomes" id="UP001501470">
    <property type="component" value="Unassembled WGS sequence"/>
</dbReference>
<name>A0ABP4KEU4_9ACTN</name>
<gene>
    <name evidence="2" type="ORF">GCM10009827_009030</name>
</gene>
<comment type="caution">
    <text evidence="2">The sequence shown here is derived from an EMBL/GenBank/DDBJ whole genome shotgun (WGS) entry which is preliminary data.</text>
</comment>
<evidence type="ECO:0000256" key="1">
    <source>
        <dbReference type="SAM" id="MobiDB-lite"/>
    </source>
</evidence>
<keyword evidence="3" id="KW-1185">Reference proteome</keyword>
<accession>A0ABP4KEU4</accession>
<reference evidence="3" key="1">
    <citation type="journal article" date="2019" name="Int. J. Syst. Evol. Microbiol.">
        <title>The Global Catalogue of Microorganisms (GCM) 10K type strain sequencing project: providing services to taxonomists for standard genome sequencing and annotation.</title>
        <authorList>
            <consortium name="The Broad Institute Genomics Platform"/>
            <consortium name="The Broad Institute Genome Sequencing Center for Infectious Disease"/>
            <person name="Wu L."/>
            <person name="Ma J."/>
        </authorList>
    </citation>
    <scope>NUCLEOTIDE SEQUENCE [LARGE SCALE GENOMIC DNA]</scope>
    <source>
        <strain evidence="3">JCM 15933</strain>
    </source>
</reference>
<sequence length="93" mass="9711">MGPVGDSFDNALMEYFWSTLKIELVHRTSWRTRDQAGSPGGVVRGDAHPLPGPGPAYLQAEPAAGVAHDEAVHGAGRGGRRTVCGVEVMAAGE</sequence>
<organism evidence="2 3">
    <name type="scientific">Dactylosporangium maewongense</name>
    <dbReference type="NCBI Taxonomy" id="634393"/>
    <lineage>
        <taxon>Bacteria</taxon>
        <taxon>Bacillati</taxon>
        <taxon>Actinomycetota</taxon>
        <taxon>Actinomycetes</taxon>
        <taxon>Micromonosporales</taxon>
        <taxon>Micromonosporaceae</taxon>
        <taxon>Dactylosporangium</taxon>
    </lineage>
</organism>
<evidence type="ECO:0000313" key="3">
    <source>
        <dbReference type="Proteomes" id="UP001501470"/>
    </source>
</evidence>
<protein>
    <recommendedName>
        <fullName evidence="4">Integrase catalytic domain-containing protein</fullName>
    </recommendedName>
</protein>
<evidence type="ECO:0008006" key="4">
    <source>
        <dbReference type="Google" id="ProtNLM"/>
    </source>
</evidence>